<dbReference type="GeneID" id="103308676"/>
<accession>A0A8R2NTA9</accession>
<dbReference type="EnsemblMetazoa" id="XM_029489122.1">
    <property type="protein sequence ID" value="XP_029344982.1"/>
    <property type="gene ID" value="LOC103308676"/>
</dbReference>
<reference evidence="2" key="1">
    <citation type="submission" date="2010-06" db="EMBL/GenBank/DDBJ databases">
        <authorList>
            <person name="Jiang H."/>
            <person name="Abraham K."/>
            <person name="Ali S."/>
            <person name="Alsbrooks S.L."/>
            <person name="Anim B.N."/>
            <person name="Anosike U.S."/>
            <person name="Attaway T."/>
            <person name="Bandaranaike D.P."/>
            <person name="Battles P.K."/>
            <person name="Bell S.N."/>
            <person name="Bell A.V."/>
            <person name="Beltran B."/>
            <person name="Bickham C."/>
            <person name="Bustamante Y."/>
            <person name="Caleb T."/>
            <person name="Canada A."/>
            <person name="Cardenas V."/>
            <person name="Carter K."/>
            <person name="Chacko J."/>
            <person name="Chandrabose M.N."/>
            <person name="Chavez D."/>
            <person name="Chavez A."/>
            <person name="Chen L."/>
            <person name="Chu H.-S."/>
            <person name="Claassen K.J."/>
            <person name="Cockrell R."/>
            <person name="Collins M."/>
            <person name="Cooper J.A."/>
            <person name="Cree A."/>
            <person name="Curry S.M."/>
            <person name="Da Y."/>
            <person name="Dao M.D."/>
            <person name="Das B."/>
            <person name="Davila M.-L."/>
            <person name="Davy-Carroll L."/>
            <person name="Denson S."/>
            <person name="Dinh H."/>
            <person name="Ebong V.E."/>
            <person name="Edwards J.R."/>
            <person name="Egan A."/>
            <person name="El-Daye J."/>
            <person name="Escobedo L."/>
            <person name="Fernandez S."/>
            <person name="Fernando P.R."/>
            <person name="Flagg N."/>
            <person name="Forbes L.D."/>
            <person name="Fowler R.G."/>
            <person name="Fu Q."/>
            <person name="Gabisi R.A."/>
            <person name="Ganer J."/>
            <person name="Garbino Pronczuk A."/>
            <person name="Garcia R.M."/>
            <person name="Garner T."/>
            <person name="Garrett T.E."/>
            <person name="Gonzalez D.A."/>
            <person name="Hamid H."/>
            <person name="Hawkins E.S."/>
            <person name="Hirani K."/>
            <person name="Hogues M.E."/>
            <person name="Hollins B."/>
            <person name="Hsiao C.-H."/>
            <person name="Jabil R."/>
            <person name="James M.L."/>
            <person name="Jhangiani S.N."/>
            <person name="Johnson B."/>
            <person name="Johnson Q."/>
            <person name="Joshi V."/>
            <person name="Kalu J.B."/>
            <person name="Kam C."/>
            <person name="Kashfia A."/>
            <person name="Keebler J."/>
            <person name="Kisamo H."/>
            <person name="Kovar C.L."/>
            <person name="Lago L.A."/>
            <person name="Lai C.-Y."/>
            <person name="Laidlaw J."/>
            <person name="Lara F."/>
            <person name="Le T.-K."/>
            <person name="Lee S.L."/>
            <person name="Legall F.H."/>
            <person name="Lemon S.J."/>
            <person name="Lewis L.R."/>
            <person name="Li B."/>
            <person name="Liu Y."/>
            <person name="Liu Y.-S."/>
            <person name="Lopez J."/>
            <person name="Lozado R.J."/>
            <person name="Lu J."/>
            <person name="Madu R.C."/>
            <person name="Maheshwari M."/>
            <person name="Maheshwari R."/>
            <person name="Malloy K."/>
            <person name="Martinez E."/>
            <person name="Mathew T."/>
            <person name="Mercado I.C."/>
            <person name="Mercado C."/>
            <person name="Meyer B."/>
            <person name="Montgomery K."/>
            <person name="Morgan M.B."/>
            <person name="Munidasa M."/>
            <person name="Nazareth L.V."/>
            <person name="Nelson J."/>
            <person name="Ng B.M."/>
            <person name="Nguyen N.B."/>
            <person name="Nguyen P.Q."/>
            <person name="Nguyen T."/>
            <person name="Obregon M."/>
            <person name="Okwuonu G.O."/>
            <person name="Onwere C.G."/>
            <person name="Orozco G."/>
            <person name="Parra A."/>
            <person name="Patel S."/>
            <person name="Patil S."/>
            <person name="Perez A."/>
            <person name="Perez Y."/>
            <person name="Pham C."/>
            <person name="Primus E.L."/>
            <person name="Pu L.-L."/>
            <person name="Puazo M."/>
            <person name="Qin X."/>
            <person name="Quiroz J.B."/>
            <person name="Reese J."/>
            <person name="Richards S."/>
            <person name="Rives C.M."/>
            <person name="Robberts R."/>
            <person name="Ruiz S.J."/>
            <person name="Ruiz M.J."/>
            <person name="Santibanez J."/>
            <person name="Schneider B.W."/>
            <person name="Sisson I."/>
            <person name="Smith M."/>
            <person name="Sodergren E."/>
            <person name="Song X.-Z."/>
            <person name="Song B.B."/>
            <person name="Summersgill H."/>
            <person name="Thelus R."/>
            <person name="Thornton R.D."/>
            <person name="Trejos Z.Y."/>
            <person name="Usmani K."/>
            <person name="Vattathil S."/>
            <person name="Villasana D."/>
            <person name="Walker D.L."/>
            <person name="Wang S."/>
            <person name="Wang K."/>
            <person name="White C.S."/>
            <person name="Williams A.C."/>
            <person name="Williamson J."/>
            <person name="Wilson K."/>
            <person name="Woghiren I.O."/>
            <person name="Woodworth J.R."/>
            <person name="Worley K.C."/>
            <person name="Wright R.A."/>
            <person name="Wu W."/>
            <person name="Young L."/>
            <person name="Zhang L."/>
            <person name="Zhang J."/>
            <person name="Zhu Y."/>
            <person name="Muzny D.M."/>
            <person name="Weinstock G."/>
            <person name="Gibbs R.A."/>
        </authorList>
    </citation>
    <scope>NUCLEOTIDE SEQUENCE [LARGE SCALE GENOMIC DNA]</scope>
    <source>
        <strain evidence="2">LSR1</strain>
    </source>
</reference>
<dbReference type="RefSeq" id="XP_029344981.1">
    <property type="nucleotide sequence ID" value="XM_029489121.1"/>
</dbReference>
<dbReference type="EnsemblMetazoa" id="XM_029489123.1">
    <property type="protein sequence ID" value="XP_029344983.1"/>
    <property type="gene ID" value="LOC103308676"/>
</dbReference>
<evidence type="ECO:0000313" key="2">
    <source>
        <dbReference type="Proteomes" id="UP000007819"/>
    </source>
</evidence>
<sequence length="162" mass="19213">MFYGFYYWKYRCRIAGGFAGRQKQFGRLVRCYKQMYLKELVVQKPGKFDNILSEFYEKRKVTTEIVSGERLPIVNDTNLQTIKVFYGFKAAFVNEFVQNLYMQPRVNALAEKYNNNELTDEPLKTFVFNWGPQATEDFFKSVSAFCSEYSAFPENIQKHYIK</sequence>
<dbReference type="KEGG" id="api:103308676"/>
<dbReference type="RefSeq" id="XP_029344983.1">
    <property type="nucleotide sequence ID" value="XM_029489123.1"/>
</dbReference>
<dbReference type="AlphaFoldDB" id="A0A8R2NTA9"/>
<dbReference type="Proteomes" id="UP000007819">
    <property type="component" value="Chromosome A2"/>
</dbReference>
<evidence type="ECO:0000313" key="1">
    <source>
        <dbReference type="EnsemblMetazoa" id="XP_029344983.1"/>
    </source>
</evidence>
<dbReference type="EnsemblMetazoa" id="XM_029489120.1">
    <property type="protein sequence ID" value="XP_029344980.1"/>
    <property type="gene ID" value="LOC103308676"/>
</dbReference>
<protein>
    <submittedName>
        <fullName evidence="1">Uncharacterized protein</fullName>
    </submittedName>
</protein>
<dbReference type="RefSeq" id="XP_029344980.1">
    <property type="nucleotide sequence ID" value="XM_029489120.1"/>
</dbReference>
<keyword evidence="2" id="KW-1185">Reference proteome</keyword>
<organism evidence="1 2">
    <name type="scientific">Acyrthosiphon pisum</name>
    <name type="common">Pea aphid</name>
    <dbReference type="NCBI Taxonomy" id="7029"/>
    <lineage>
        <taxon>Eukaryota</taxon>
        <taxon>Metazoa</taxon>
        <taxon>Ecdysozoa</taxon>
        <taxon>Arthropoda</taxon>
        <taxon>Hexapoda</taxon>
        <taxon>Insecta</taxon>
        <taxon>Pterygota</taxon>
        <taxon>Neoptera</taxon>
        <taxon>Paraneoptera</taxon>
        <taxon>Hemiptera</taxon>
        <taxon>Sternorrhyncha</taxon>
        <taxon>Aphidomorpha</taxon>
        <taxon>Aphidoidea</taxon>
        <taxon>Aphididae</taxon>
        <taxon>Macrosiphini</taxon>
        <taxon>Acyrthosiphon</taxon>
    </lineage>
</organism>
<proteinExistence type="predicted"/>
<reference evidence="1" key="2">
    <citation type="submission" date="2022-06" db="UniProtKB">
        <authorList>
            <consortium name="EnsemblMetazoa"/>
        </authorList>
    </citation>
    <scope>IDENTIFICATION</scope>
</reference>
<dbReference type="EnsemblMetazoa" id="XM_029489121.1">
    <property type="protein sequence ID" value="XP_029344981.1"/>
    <property type="gene ID" value="LOC103308676"/>
</dbReference>
<dbReference type="RefSeq" id="XP_029344982.1">
    <property type="nucleotide sequence ID" value="XM_029489122.1"/>
</dbReference>
<name>A0A8R2NTA9_ACYPI</name>